<dbReference type="PANTHER" id="PTHR34387">
    <property type="entry name" value="SLR1258 PROTEIN"/>
    <property type="match status" value="1"/>
</dbReference>
<feature type="chain" id="PRO_5047242126" description="DUF541 domain-containing protein" evidence="1">
    <location>
        <begin position="37"/>
        <end position="254"/>
    </location>
</feature>
<sequence>MNIWAKRLGAVALAGGLLAGGSAVGTLINPTTPAYAADSESQQNTITVTGSGEVSVKPDVAYLSLGVETTAATAKDAQSKNAASLQKLTALLKDTWKISASDIQTSQFYVQPNYTYNDKEGQKVNGYTAYHTLRVKYKDLDKIGQLLDAASSAGANRIDNVTFTVDNPDQYQEQVITKAMANAGVKAGIIAKAAGRSLGVVVNVVQNDGGYTPIVKQGESFLANASAADSAASTSIETGELTVNTTLTVQYSMK</sequence>
<reference evidence="3" key="1">
    <citation type="journal article" date="2019" name="Int. J. Syst. Evol. Microbiol.">
        <title>The Global Catalogue of Microorganisms (GCM) 10K type strain sequencing project: providing services to taxonomists for standard genome sequencing and annotation.</title>
        <authorList>
            <consortium name="The Broad Institute Genomics Platform"/>
            <consortium name="The Broad Institute Genome Sequencing Center for Infectious Disease"/>
            <person name="Wu L."/>
            <person name="Ma J."/>
        </authorList>
    </citation>
    <scope>NUCLEOTIDE SEQUENCE [LARGE SCALE GENOMIC DNA]</scope>
    <source>
        <strain evidence="3">CGMCC 1.15044</strain>
    </source>
</reference>
<proteinExistence type="predicted"/>
<dbReference type="InterPro" id="IPR007497">
    <property type="entry name" value="SIMPL/DUF541"/>
</dbReference>
<dbReference type="Gene3D" id="3.30.70.2970">
    <property type="entry name" value="Protein of unknown function (DUF541), domain 2"/>
    <property type="match status" value="1"/>
</dbReference>
<accession>A0ABQ1GT31</accession>
<protein>
    <recommendedName>
        <fullName evidence="4">DUF541 domain-containing protein</fullName>
    </recommendedName>
</protein>
<evidence type="ECO:0008006" key="4">
    <source>
        <dbReference type="Google" id="ProtNLM"/>
    </source>
</evidence>
<gene>
    <name evidence="2" type="ORF">GCM10010917_38430</name>
</gene>
<dbReference type="PANTHER" id="PTHR34387:SF1">
    <property type="entry name" value="PERIPLASMIC IMMUNOGENIC PROTEIN"/>
    <property type="match status" value="1"/>
</dbReference>
<evidence type="ECO:0000256" key="1">
    <source>
        <dbReference type="SAM" id="SignalP"/>
    </source>
</evidence>
<evidence type="ECO:0000313" key="3">
    <source>
        <dbReference type="Proteomes" id="UP000609323"/>
    </source>
</evidence>
<organism evidence="2 3">
    <name type="scientific">Paenibacillus physcomitrellae</name>
    <dbReference type="NCBI Taxonomy" id="1619311"/>
    <lineage>
        <taxon>Bacteria</taxon>
        <taxon>Bacillati</taxon>
        <taxon>Bacillota</taxon>
        <taxon>Bacilli</taxon>
        <taxon>Bacillales</taxon>
        <taxon>Paenibacillaceae</taxon>
        <taxon>Paenibacillus</taxon>
    </lineage>
</organism>
<keyword evidence="3" id="KW-1185">Reference proteome</keyword>
<dbReference type="Proteomes" id="UP000609323">
    <property type="component" value="Unassembled WGS sequence"/>
</dbReference>
<dbReference type="InterPro" id="IPR052022">
    <property type="entry name" value="26kDa_periplasmic_antigen"/>
</dbReference>
<name>A0ABQ1GT31_9BACL</name>
<dbReference type="EMBL" id="BMHF01000019">
    <property type="protein sequence ID" value="GGA49460.1"/>
    <property type="molecule type" value="Genomic_DNA"/>
</dbReference>
<feature type="signal peptide" evidence="1">
    <location>
        <begin position="1"/>
        <end position="36"/>
    </location>
</feature>
<evidence type="ECO:0000313" key="2">
    <source>
        <dbReference type="EMBL" id="GGA49460.1"/>
    </source>
</evidence>
<dbReference type="Pfam" id="PF04402">
    <property type="entry name" value="SIMPL"/>
    <property type="match status" value="1"/>
</dbReference>
<dbReference type="RefSeq" id="WP_094094607.1">
    <property type="nucleotide sequence ID" value="NZ_BMHF01000019.1"/>
</dbReference>
<comment type="caution">
    <text evidence="2">The sequence shown here is derived from an EMBL/GenBank/DDBJ whole genome shotgun (WGS) entry which is preliminary data.</text>
</comment>
<dbReference type="Gene3D" id="3.30.110.170">
    <property type="entry name" value="Protein of unknown function (DUF541), domain 1"/>
    <property type="match status" value="1"/>
</dbReference>
<keyword evidence="1" id="KW-0732">Signal</keyword>